<gene>
    <name evidence="2" type="ORF">niasHT_022012</name>
</gene>
<feature type="region of interest" description="Disordered" evidence="1">
    <location>
        <begin position="164"/>
        <end position="199"/>
    </location>
</feature>
<reference evidence="2 3" key="1">
    <citation type="submission" date="2024-10" db="EMBL/GenBank/DDBJ databases">
        <authorList>
            <person name="Kim D."/>
        </authorList>
    </citation>
    <scope>NUCLEOTIDE SEQUENCE [LARGE SCALE GENOMIC DNA]</scope>
    <source>
        <strain evidence="2">BH-2024</strain>
    </source>
</reference>
<accession>A0ABD2JBT4</accession>
<evidence type="ECO:0000313" key="3">
    <source>
        <dbReference type="Proteomes" id="UP001620626"/>
    </source>
</evidence>
<name>A0ABD2JBT4_9BILA</name>
<protein>
    <submittedName>
        <fullName evidence="2">Uncharacterized protein</fullName>
    </submittedName>
</protein>
<organism evidence="2 3">
    <name type="scientific">Heterodera trifolii</name>
    <dbReference type="NCBI Taxonomy" id="157864"/>
    <lineage>
        <taxon>Eukaryota</taxon>
        <taxon>Metazoa</taxon>
        <taxon>Ecdysozoa</taxon>
        <taxon>Nematoda</taxon>
        <taxon>Chromadorea</taxon>
        <taxon>Rhabditida</taxon>
        <taxon>Tylenchina</taxon>
        <taxon>Tylenchomorpha</taxon>
        <taxon>Tylenchoidea</taxon>
        <taxon>Heteroderidae</taxon>
        <taxon>Heteroderinae</taxon>
        <taxon>Heterodera</taxon>
    </lineage>
</organism>
<proteinExistence type="predicted"/>
<sequence>MFYHSQKGLRSSHPGLFASALPLNSATSDCAALFTKEQLLSNGLDLVQLNFSNFAPSVSDQFQCCWQFLRDSSALPSLNCLASTISNPLKNGAQPMQRPFVGLLLLVHLARRFVFFVQIQFLKGKKFEDTTKFIKMRRNGGKAANAAANGGQRPPVNRIQLLTATNGQKQRHGKRGQQTMKSYGDGRRRAGKADPNFWE</sequence>
<comment type="caution">
    <text evidence="2">The sequence shown here is derived from an EMBL/GenBank/DDBJ whole genome shotgun (WGS) entry which is preliminary data.</text>
</comment>
<dbReference type="Proteomes" id="UP001620626">
    <property type="component" value="Unassembled WGS sequence"/>
</dbReference>
<keyword evidence="3" id="KW-1185">Reference proteome</keyword>
<dbReference type="AlphaFoldDB" id="A0ABD2JBT4"/>
<dbReference type="EMBL" id="JBICBT010001007">
    <property type="protein sequence ID" value="KAL3087938.1"/>
    <property type="molecule type" value="Genomic_DNA"/>
</dbReference>
<evidence type="ECO:0000313" key="2">
    <source>
        <dbReference type="EMBL" id="KAL3087938.1"/>
    </source>
</evidence>
<evidence type="ECO:0000256" key="1">
    <source>
        <dbReference type="SAM" id="MobiDB-lite"/>
    </source>
</evidence>